<dbReference type="AlphaFoldDB" id="A0A4Q1BRE6"/>
<reference evidence="3 4" key="1">
    <citation type="submission" date="2016-06" db="EMBL/GenBank/DDBJ databases">
        <title>Evolution of pathogenesis and genome organization in the Tremellales.</title>
        <authorList>
            <person name="Cuomo C."/>
            <person name="Litvintseva A."/>
            <person name="Heitman J."/>
            <person name="Chen Y."/>
            <person name="Sun S."/>
            <person name="Springer D."/>
            <person name="Dromer F."/>
            <person name="Young S."/>
            <person name="Zeng Q."/>
            <person name="Chapman S."/>
            <person name="Gujja S."/>
            <person name="Saif S."/>
            <person name="Birren B."/>
        </authorList>
    </citation>
    <scope>NUCLEOTIDE SEQUENCE [LARGE SCALE GENOMIC DNA]</scope>
    <source>
        <strain evidence="3 4">ATCC 28783</strain>
    </source>
</reference>
<sequence length="385" mass="43426">MTNTHDPPNPGGPKSKQRAGHEPLSPSISSESDIEETVYTPSTVSAPSPRPDTNDQPSQRRQNARPQTDNQLRRQPTQNKRSQVESEDEDEADELEDREQNTSRTRARGKAREPVKEREREYCDICHKRCSRGFVHHWHSTWAWDGWLVIAAYIPYVVVMGMIGLALFGVGGTGFAEKFYFFEVGNYKLGAWGYCDSSGKCTFTYLYSLRDIANGAVYGTLALSSMLMGFGAGAMLALICIILIIFRYGVSSPSCSCQNCCDVESGNKAQKRSSKDATRARKHFVRVIHVLALWIGILSVGVIAWSDWQDADGLIGEELWIALLVFTTLWFFTFKLFLRGLKDLRQNISGDRTRLNETRQRDATYKDDKEDKHADILAELEKMSS</sequence>
<comment type="caution">
    <text evidence="3">The sequence shown here is derived from an EMBL/GenBank/DDBJ whole genome shotgun (WGS) entry which is preliminary data.</text>
</comment>
<dbReference type="Proteomes" id="UP000289152">
    <property type="component" value="Unassembled WGS sequence"/>
</dbReference>
<feature type="region of interest" description="Disordered" evidence="1">
    <location>
        <begin position="1"/>
        <end position="114"/>
    </location>
</feature>
<keyword evidence="2" id="KW-1133">Transmembrane helix</keyword>
<evidence type="ECO:0000256" key="2">
    <source>
        <dbReference type="SAM" id="Phobius"/>
    </source>
</evidence>
<proteinExistence type="predicted"/>
<feature type="compositionally biased region" description="Acidic residues" evidence="1">
    <location>
        <begin position="85"/>
        <end position="97"/>
    </location>
</feature>
<gene>
    <name evidence="3" type="ORF">M231_02203</name>
</gene>
<organism evidence="3 4">
    <name type="scientific">Tremella mesenterica</name>
    <name type="common">Jelly fungus</name>
    <dbReference type="NCBI Taxonomy" id="5217"/>
    <lineage>
        <taxon>Eukaryota</taxon>
        <taxon>Fungi</taxon>
        <taxon>Dikarya</taxon>
        <taxon>Basidiomycota</taxon>
        <taxon>Agaricomycotina</taxon>
        <taxon>Tremellomycetes</taxon>
        <taxon>Tremellales</taxon>
        <taxon>Tremellaceae</taxon>
        <taxon>Tremella</taxon>
    </lineage>
</organism>
<feature type="transmembrane region" description="Helical" evidence="2">
    <location>
        <begin position="284"/>
        <end position="306"/>
    </location>
</feature>
<feature type="compositionally biased region" description="Low complexity" evidence="1">
    <location>
        <begin position="22"/>
        <end position="31"/>
    </location>
</feature>
<keyword evidence="2" id="KW-0812">Transmembrane</keyword>
<evidence type="ECO:0000313" key="3">
    <source>
        <dbReference type="EMBL" id="RXK40551.1"/>
    </source>
</evidence>
<feature type="transmembrane region" description="Helical" evidence="2">
    <location>
        <begin position="318"/>
        <end position="338"/>
    </location>
</feature>
<feature type="transmembrane region" description="Helical" evidence="2">
    <location>
        <begin position="216"/>
        <end position="246"/>
    </location>
</feature>
<keyword evidence="4" id="KW-1185">Reference proteome</keyword>
<evidence type="ECO:0000256" key="1">
    <source>
        <dbReference type="SAM" id="MobiDB-lite"/>
    </source>
</evidence>
<protein>
    <submittedName>
        <fullName evidence="3">Uncharacterized protein</fullName>
    </submittedName>
</protein>
<evidence type="ECO:0000313" key="4">
    <source>
        <dbReference type="Proteomes" id="UP000289152"/>
    </source>
</evidence>
<dbReference type="EMBL" id="SDIL01000017">
    <property type="protein sequence ID" value="RXK40551.1"/>
    <property type="molecule type" value="Genomic_DNA"/>
</dbReference>
<feature type="transmembrane region" description="Helical" evidence="2">
    <location>
        <begin position="147"/>
        <end position="170"/>
    </location>
</feature>
<feature type="compositionally biased region" description="Polar residues" evidence="1">
    <location>
        <begin position="54"/>
        <end position="81"/>
    </location>
</feature>
<dbReference type="InParanoid" id="A0A4Q1BRE6"/>
<name>A0A4Q1BRE6_TREME</name>
<keyword evidence="2" id="KW-0472">Membrane</keyword>
<accession>A0A4Q1BRE6</accession>